<comment type="caution">
    <text evidence="2">The sequence shown here is derived from an EMBL/GenBank/DDBJ whole genome shotgun (WGS) entry which is preliminary data.</text>
</comment>
<feature type="signal peptide" evidence="1">
    <location>
        <begin position="1"/>
        <end position="40"/>
    </location>
</feature>
<keyword evidence="3" id="KW-1185">Reference proteome</keyword>
<keyword evidence="1" id="KW-0732">Signal</keyword>
<gene>
    <name evidence="2" type="ORF">AWW66_27635</name>
</gene>
<name>A0A136PK68_9ACTN</name>
<evidence type="ECO:0000256" key="1">
    <source>
        <dbReference type="SAM" id="SignalP"/>
    </source>
</evidence>
<accession>A0A136PK68</accession>
<dbReference type="Proteomes" id="UP000070620">
    <property type="component" value="Unassembled WGS sequence"/>
</dbReference>
<organism evidence="2 3">
    <name type="scientific">Micromonospora rosaria</name>
    <dbReference type="NCBI Taxonomy" id="47874"/>
    <lineage>
        <taxon>Bacteria</taxon>
        <taxon>Bacillati</taxon>
        <taxon>Actinomycetota</taxon>
        <taxon>Actinomycetes</taxon>
        <taxon>Micromonosporales</taxon>
        <taxon>Micromonosporaceae</taxon>
        <taxon>Micromonospora</taxon>
    </lineage>
</organism>
<evidence type="ECO:0000313" key="3">
    <source>
        <dbReference type="Proteomes" id="UP000070620"/>
    </source>
</evidence>
<protein>
    <recommendedName>
        <fullName evidence="4">Bacterial Ig-like domain-containing protein</fullName>
    </recommendedName>
</protein>
<reference evidence="2 3" key="1">
    <citation type="submission" date="2016-01" db="EMBL/GenBank/DDBJ databases">
        <title>Whole genome sequence and analysis of Micromonospora rosaria DSM 803, which can produce antibacterial substance rosamicin.</title>
        <authorList>
            <person name="Yang H."/>
            <person name="He X."/>
            <person name="Zhu D."/>
        </authorList>
    </citation>
    <scope>NUCLEOTIDE SEQUENCE [LARGE SCALE GENOMIC DNA]</scope>
    <source>
        <strain evidence="2 3">DSM 803</strain>
    </source>
</reference>
<evidence type="ECO:0000313" key="2">
    <source>
        <dbReference type="EMBL" id="KXK58820.1"/>
    </source>
</evidence>
<sequence length="340" mass="34691">MIVHVTVGTIGRRVSRSAAVGLSTLLAGTVALAAAGPAHAAAPAGTARAAGATVTAGPTAPTVTSPDYPADEGWYGGPGVPGSFTFDAGGDTDVLGFRYWLDGGAVTQVAVDQPGGSATVTVTPDEDGPAVLSVQAVDAAGNRSPVTSHTFRVRDTSPTVTDGNPTAGYGQPRTLTLTPGMPGVVAYTYRLDAGAEQTVVAAPDGTATITLTPTTPGWNTLYVRSRTADDLPSGERWHRFHLETRPTISSVQYPLGQVGAPVGTPGTFVFRPGMPGVTEYVYRFGVLGPLRTVPAGPDGSASVTFTPPNFLPQQVTVFTRTADGIASESVTGHFQAGRAS</sequence>
<evidence type="ECO:0008006" key="4">
    <source>
        <dbReference type="Google" id="ProtNLM"/>
    </source>
</evidence>
<dbReference type="EMBL" id="LRQV01000153">
    <property type="protein sequence ID" value="KXK58820.1"/>
    <property type="molecule type" value="Genomic_DNA"/>
</dbReference>
<dbReference type="AlphaFoldDB" id="A0A136PK68"/>
<proteinExistence type="predicted"/>
<feature type="chain" id="PRO_5007478145" description="Bacterial Ig-like domain-containing protein" evidence="1">
    <location>
        <begin position="41"/>
        <end position="340"/>
    </location>
</feature>